<keyword evidence="2" id="KW-1185">Reference proteome</keyword>
<reference evidence="1" key="1">
    <citation type="submission" date="2023-03" db="EMBL/GenBank/DDBJ databases">
        <title>Massive genome expansion in bonnet fungi (Mycena s.s.) driven by repeated elements and novel gene families across ecological guilds.</title>
        <authorList>
            <consortium name="Lawrence Berkeley National Laboratory"/>
            <person name="Harder C.B."/>
            <person name="Miyauchi S."/>
            <person name="Viragh M."/>
            <person name="Kuo A."/>
            <person name="Thoen E."/>
            <person name="Andreopoulos B."/>
            <person name="Lu D."/>
            <person name="Skrede I."/>
            <person name="Drula E."/>
            <person name="Henrissat B."/>
            <person name="Morin E."/>
            <person name="Kohler A."/>
            <person name="Barry K."/>
            <person name="LaButti K."/>
            <person name="Morin E."/>
            <person name="Salamov A."/>
            <person name="Lipzen A."/>
            <person name="Mereny Z."/>
            <person name="Hegedus B."/>
            <person name="Baldrian P."/>
            <person name="Stursova M."/>
            <person name="Weitz H."/>
            <person name="Taylor A."/>
            <person name="Grigoriev I.V."/>
            <person name="Nagy L.G."/>
            <person name="Martin F."/>
            <person name="Kauserud H."/>
        </authorList>
    </citation>
    <scope>NUCLEOTIDE SEQUENCE</scope>
    <source>
        <strain evidence="1">CBHHK002</strain>
    </source>
</reference>
<evidence type="ECO:0000313" key="1">
    <source>
        <dbReference type="EMBL" id="KAJ7368943.1"/>
    </source>
</evidence>
<protein>
    <submittedName>
        <fullName evidence="1">Uncharacterized protein</fullName>
    </submittedName>
</protein>
<dbReference type="AlphaFoldDB" id="A0AAD7AWF0"/>
<dbReference type="Proteomes" id="UP001218218">
    <property type="component" value="Unassembled WGS sequence"/>
</dbReference>
<organism evidence="1 2">
    <name type="scientific">Mycena albidolilacea</name>
    <dbReference type="NCBI Taxonomy" id="1033008"/>
    <lineage>
        <taxon>Eukaryota</taxon>
        <taxon>Fungi</taxon>
        <taxon>Dikarya</taxon>
        <taxon>Basidiomycota</taxon>
        <taxon>Agaricomycotina</taxon>
        <taxon>Agaricomycetes</taxon>
        <taxon>Agaricomycetidae</taxon>
        <taxon>Agaricales</taxon>
        <taxon>Marasmiineae</taxon>
        <taxon>Mycenaceae</taxon>
        <taxon>Mycena</taxon>
    </lineage>
</organism>
<name>A0AAD7AWF0_9AGAR</name>
<gene>
    <name evidence="1" type="ORF">DFH08DRAFT_983536</name>
</gene>
<proteinExistence type="predicted"/>
<dbReference type="EMBL" id="JARIHO010000001">
    <property type="protein sequence ID" value="KAJ7368943.1"/>
    <property type="molecule type" value="Genomic_DNA"/>
</dbReference>
<sequence length="164" mass="19046">MAILRLLLRAAIFAGLKRFYDMPMCFVVQLELGLALCIRLQRVLCLALAFVTRKHKQHRIARIHRMRRIRLRIPDLLRVPMVPALLSRPPVLPLARTDLFPLTRHLSNAYPASERKCRIARPAHTRRLTPTRRTAVCSVVHAPYPPSLPTRLPPRTHLKYNYAR</sequence>
<evidence type="ECO:0000313" key="2">
    <source>
        <dbReference type="Proteomes" id="UP001218218"/>
    </source>
</evidence>
<accession>A0AAD7AWF0</accession>
<comment type="caution">
    <text evidence="1">The sequence shown here is derived from an EMBL/GenBank/DDBJ whole genome shotgun (WGS) entry which is preliminary data.</text>
</comment>